<evidence type="ECO:0000313" key="3">
    <source>
        <dbReference type="EMBL" id="QLG28113.1"/>
    </source>
</evidence>
<feature type="domain" description="N-acetyltransferase" evidence="2">
    <location>
        <begin position="29"/>
        <end position="176"/>
    </location>
</feature>
<feature type="region of interest" description="Disordered" evidence="1">
    <location>
        <begin position="1"/>
        <end position="32"/>
    </location>
</feature>
<dbReference type="InterPro" id="IPR050276">
    <property type="entry name" value="MshD_Acetyltransferase"/>
</dbReference>
<dbReference type="PROSITE" id="PS51186">
    <property type="entry name" value="GNAT"/>
    <property type="match status" value="1"/>
</dbReference>
<protein>
    <submittedName>
        <fullName evidence="3">GNAT family N-acetyltransferase</fullName>
    </submittedName>
</protein>
<dbReference type="AlphaFoldDB" id="A0A7D5H0K5"/>
<gene>
    <name evidence="3" type="ORF">HUG10_11350</name>
</gene>
<sequence>MSDRIYPDEPAGPFPDPPFSFTDGEGREIEIRPYDGSDGEFEALVEMYDAFDPADRAQGIPPSNEERVRDWLDTILGSGGYNVVAWDGDAAAGHATLVADTDAYELAIFVLQAYQGAGIGTRLIEGLLGHGAANGAENVWLTVERWNRPAVALYKKVGFETTSSESFELEMTARLADSDGDT</sequence>
<organism evidence="3 4">
    <name type="scientific">Halorarum halophilum</name>
    <dbReference type="NCBI Taxonomy" id="2743090"/>
    <lineage>
        <taxon>Archaea</taxon>
        <taxon>Methanobacteriati</taxon>
        <taxon>Methanobacteriota</taxon>
        <taxon>Stenosarchaea group</taxon>
        <taxon>Halobacteria</taxon>
        <taxon>Halobacteriales</taxon>
        <taxon>Haloferacaceae</taxon>
        <taxon>Halorarum</taxon>
    </lineage>
</organism>
<keyword evidence="4" id="KW-1185">Reference proteome</keyword>
<dbReference type="GO" id="GO:0016747">
    <property type="term" value="F:acyltransferase activity, transferring groups other than amino-acyl groups"/>
    <property type="evidence" value="ECO:0007669"/>
    <property type="project" value="InterPro"/>
</dbReference>
<keyword evidence="3" id="KW-0808">Transferase</keyword>
<accession>A0A7D5H0K5</accession>
<dbReference type="InterPro" id="IPR000182">
    <property type="entry name" value="GNAT_dom"/>
</dbReference>
<evidence type="ECO:0000256" key="1">
    <source>
        <dbReference type="SAM" id="MobiDB-lite"/>
    </source>
</evidence>
<dbReference type="Pfam" id="PF00583">
    <property type="entry name" value="Acetyltransf_1"/>
    <property type="match status" value="1"/>
</dbReference>
<dbReference type="OrthoDB" id="51421at2157"/>
<evidence type="ECO:0000313" key="4">
    <source>
        <dbReference type="Proteomes" id="UP000509750"/>
    </source>
</evidence>
<dbReference type="CDD" id="cd04301">
    <property type="entry name" value="NAT_SF"/>
    <property type="match status" value="1"/>
</dbReference>
<name>A0A7D5H0K5_9EURY</name>
<dbReference type="GeneID" id="56029437"/>
<dbReference type="RefSeq" id="WP_179169688.1">
    <property type="nucleotide sequence ID" value="NZ_CP058529.1"/>
</dbReference>
<evidence type="ECO:0000259" key="2">
    <source>
        <dbReference type="PROSITE" id="PS51186"/>
    </source>
</evidence>
<dbReference type="SUPFAM" id="SSF55729">
    <property type="entry name" value="Acyl-CoA N-acyltransferases (Nat)"/>
    <property type="match status" value="1"/>
</dbReference>
<dbReference type="Proteomes" id="UP000509750">
    <property type="component" value="Chromosome"/>
</dbReference>
<reference evidence="3 4" key="1">
    <citation type="submission" date="2020-07" db="EMBL/GenBank/DDBJ databases">
        <title>Gai3-2, isolated from salt lake.</title>
        <authorList>
            <person name="Cui H."/>
            <person name="Shi X."/>
        </authorList>
    </citation>
    <scope>NUCLEOTIDE SEQUENCE [LARGE SCALE GENOMIC DNA]</scope>
    <source>
        <strain evidence="3 4">Gai3-2</strain>
    </source>
</reference>
<dbReference type="KEGG" id="halg:HUG10_11350"/>
<dbReference type="PANTHER" id="PTHR43617">
    <property type="entry name" value="L-AMINO ACID N-ACETYLTRANSFERASE"/>
    <property type="match status" value="1"/>
</dbReference>
<dbReference type="EMBL" id="CP058529">
    <property type="protein sequence ID" value="QLG28113.1"/>
    <property type="molecule type" value="Genomic_DNA"/>
</dbReference>
<dbReference type="Gene3D" id="3.40.630.30">
    <property type="match status" value="1"/>
</dbReference>
<dbReference type="InterPro" id="IPR016181">
    <property type="entry name" value="Acyl_CoA_acyltransferase"/>
</dbReference>
<proteinExistence type="predicted"/>